<accession>A0A1N6ENA4</accession>
<evidence type="ECO:0000313" key="3">
    <source>
        <dbReference type="Proteomes" id="UP000198461"/>
    </source>
</evidence>
<dbReference type="EMBL" id="FSRE01000002">
    <property type="protein sequence ID" value="SIN84421.1"/>
    <property type="molecule type" value="Genomic_DNA"/>
</dbReference>
<dbReference type="SUPFAM" id="SSF56752">
    <property type="entry name" value="D-aminoacid aminotransferase-like PLP-dependent enzymes"/>
    <property type="match status" value="1"/>
</dbReference>
<dbReference type="AlphaFoldDB" id="A0A1N6ENA4"/>
<dbReference type="PANTHER" id="PTHR42743:SF13">
    <property type="entry name" value="P-LOOP CONTAINING NUCLEOSIDE TRIPHOSPHATE HYDROLASE PROTEIN"/>
    <property type="match status" value="1"/>
</dbReference>
<keyword evidence="3" id="KW-1185">Reference proteome</keyword>
<dbReference type="PANTHER" id="PTHR42743">
    <property type="entry name" value="AMINO-ACID AMINOTRANSFERASE"/>
    <property type="match status" value="1"/>
</dbReference>
<gene>
    <name evidence="2" type="ORF">SAMN05443662_0688</name>
</gene>
<dbReference type="InterPro" id="IPR050571">
    <property type="entry name" value="Class-IV_PLP-Dep_Aminotrnsfr"/>
</dbReference>
<reference evidence="2 3" key="1">
    <citation type="submission" date="2016-11" db="EMBL/GenBank/DDBJ databases">
        <authorList>
            <person name="Jaros S."/>
            <person name="Januszkiewicz K."/>
            <person name="Wedrychowicz H."/>
        </authorList>
    </citation>
    <scope>NUCLEOTIDE SEQUENCE [LARGE SCALE GENOMIC DNA]</scope>
    <source>
        <strain evidence="2 3">DSM 17737</strain>
    </source>
</reference>
<dbReference type="InterPro" id="IPR036038">
    <property type="entry name" value="Aminotransferase-like"/>
</dbReference>
<dbReference type="Proteomes" id="UP000198461">
    <property type="component" value="Unassembled WGS sequence"/>
</dbReference>
<sequence length="280" mass="30688">MKESWLNGKKASSLSLWDRGLHYGDGFFTTIRVEQGALLNWSAHKQRIIQSLKAMHMPPANAVWLEADLKTILPQLKKGSGVLKCILTRGEMGGRGYRPPQSPKLTRLVMFQSGLPRASTEALTLTISSVLWPTPDVYPGIKHLNRLAQVEALRVLPENAPEALMLDAKQNVVSGVASAVVAKLGRTLYLPELSEAGVESTTVFALRQCAQVLGYQVHTIPLSLGRVMHMDGLALANAVRLLQPVGAVKGGIEKRFETQAWAPLADILHDFITETAWREA</sequence>
<comment type="similarity">
    <text evidence="1">Belongs to the class-IV pyridoxal-phosphate-dependent aminotransferase family.</text>
</comment>
<evidence type="ECO:0000256" key="1">
    <source>
        <dbReference type="ARBA" id="ARBA00009320"/>
    </source>
</evidence>
<evidence type="ECO:0000313" key="2">
    <source>
        <dbReference type="EMBL" id="SIN84421.1"/>
    </source>
</evidence>
<dbReference type="InterPro" id="IPR001544">
    <property type="entry name" value="Aminotrans_IV"/>
</dbReference>
<dbReference type="GO" id="GO:0046394">
    <property type="term" value="P:carboxylic acid biosynthetic process"/>
    <property type="evidence" value="ECO:0007669"/>
    <property type="project" value="UniProtKB-ARBA"/>
</dbReference>
<keyword evidence="2" id="KW-0456">Lyase</keyword>
<dbReference type="GO" id="GO:0016829">
    <property type="term" value="F:lyase activity"/>
    <property type="evidence" value="ECO:0007669"/>
    <property type="project" value="UniProtKB-KW"/>
</dbReference>
<dbReference type="STRING" id="364032.SAMN05443662_0688"/>
<organism evidence="2 3">
    <name type="scientific">Sulfurivirga caldicuralii</name>
    <dbReference type="NCBI Taxonomy" id="364032"/>
    <lineage>
        <taxon>Bacteria</taxon>
        <taxon>Pseudomonadati</taxon>
        <taxon>Pseudomonadota</taxon>
        <taxon>Gammaproteobacteria</taxon>
        <taxon>Thiotrichales</taxon>
        <taxon>Piscirickettsiaceae</taxon>
        <taxon>Sulfurivirga</taxon>
    </lineage>
</organism>
<dbReference type="Gene3D" id="3.30.470.10">
    <property type="match status" value="1"/>
</dbReference>
<dbReference type="InterPro" id="IPR043131">
    <property type="entry name" value="BCAT-like_N"/>
</dbReference>
<dbReference type="InterPro" id="IPR043132">
    <property type="entry name" value="BCAT-like_C"/>
</dbReference>
<protein>
    <submittedName>
        <fullName evidence="2">Aminodeoxychorismate lyase apoprotein</fullName>
    </submittedName>
</protein>
<dbReference type="Pfam" id="PF01063">
    <property type="entry name" value="Aminotran_4"/>
    <property type="match status" value="1"/>
</dbReference>
<dbReference type="Gene3D" id="3.20.10.10">
    <property type="entry name" value="D-amino Acid Aminotransferase, subunit A, domain 2"/>
    <property type="match status" value="1"/>
</dbReference>
<name>A0A1N6ENA4_9GAMM</name>
<proteinExistence type="inferred from homology"/>